<dbReference type="InterPro" id="IPR011006">
    <property type="entry name" value="CheY-like_superfamily"/>
</dbReference>
<feature type="domain" description="Response regulatory" evidence="4">
    <location>
        <begin position="9"/>
        <end position="124"/>
    </location>
</feature>
<dbReference type="Pfam" id="PF00072">
    <property type="entry name" value="Response_reg"/>
    <property type="match status" value="1"/>
</dbReference>
<dbReference type="EC" id="2.7.7.65" evidence="1"/>
<dbReference type="InterPro" id="IPR001789">
    <property type="entry name" value="Sig_transdc_resp-reg_receiver"/>
</dbReference>
<organism evidence="6 7">
    <name type="scientific">Acanthopleuribacter pedis</name>
    <dbReference type="NCBI Taxonomy" id="442870"/>
    <lineage>
        <taxon>Bacteria</taxon>
        <taxon>Pseudomonadati</taxon>
        <taxon>Acidobacteriota</taxon>
        <taxon>Holophagae</taxon>
        <taxon>Acanthopleuribacterales</taxon>
        <taxon>Acanthopleuribacteraceae</taxon>
        <taxon>Acanthopleuribacter</taxon>
    </lineage>
</organism>
<dbReference type="CDD" id="cd19920">
    <property type="entry name" value="REC_PA4781-like"/>
    <property type="match status" value="1"/>
</dbReference>
<dbReference type="Proteomes" id="UP000664417">
    <property type="component" value="Unassembled WGS sequence"/>
</dbReference>
<dbReference type="GO" id="GO:0000160">
    <property type="term" value="P:phosphorelay signal transduction system"/>
    <property type="evidence" value="ECO:0007669"/>
    <property type="project" value="InterPro"/>
</dbReference>
<dbReference type="SUPFAM" id="SSF55073">
    <property type="entry name" value="Nucleotide cyclase"/>
    <property type="match status" value="1"/>
</dbReference>
<dbReference type="SUPFAM" id="SSF52172">
    <property type="entry name" value="CheY-like"/>
    <property type="match status" value="1"/>
</dbReference>
<feature type="modified residue" description="4-aspartylphosphate" evidence="3">
    <location>
        <position position="57"/>
    </location>
</feature>
<dbReference type="GO" id="GO:0052621">
    <property type="term" value="F:diguanylate cyclase activity"/>
    <property type="evidence" value="ECO:0007669"/>
    <property type="project" value="UniProtKB-EC"/>
</dbReference>
<sequence>MIRADRKQRILVVDDMPANIKILGQAIRGRHEVSVATNGRQALNLAFNDPPDLILLDILMPDMDGYETCRRLKDDSRTKDIPIIFVTSKDELEDETLGLELGAVDYITKPFHLPIVLARINTHLRLKLQSDLLEELAKIDALTEIPNRRQFEERLAFEWQRSQRGGHPIGLIMIDIDEFKKYNDFYGHAQGDECLKAVAHCLAREIPRSQDLVARYGGEEFVLVLPDTDVDGTVAVGRRLCQAVDAMNLPHEKSSVVDHVTISVGAAAAIAVAGQSSTELLLLADECLYRAKEGGRNTVWSMVGGPHKDAPP</sequence>
<evidence type="ECO:0000313" key="6">
    <source>
        <dbReference type="EMBL" id="MBO1321849.1"/>
    </source>
</evidence>
<gene>
    <name evidence="6" type="ORF">J3U88_25440</name>
</gene>
<dbReference type="NCBIfam" id="TIGR00254">
    <property type="entry name" value="GGDEF"/>
    <property type="match status" value="1"/>
</dbReference>
<dbReference type="RefSeq" id="WP_207861822.1">
    <property type="nucleotide sequence ID" value="NZ_JAFREP010000028.1"/>
</dbReference>
<dbReference type="PANTHER" id="PTHR45138:SF9">
    <property type="entry name" value="DIGUANYLATE CYCLASE DGCM-RELATED"/>
    <property type="match status" value="1"/>
</dbReference>
<dbReference type="InterPro" id="IPR043128">
    <property type="entry name" value="Rev_trsase/Diguanyl_cyclase"/>
</dbReference>
<dbReference type="EMBL" id="JAFREP010000028">
    <property type="protein sequence ID" value="MBO1321849.1"/>
    <property type="molecule type" value="Genomic_DNA"/>
</dbReference>
<dbReference type="PANTHER" id="PTHR45138">
    <property type="entry name" value="REGULATORY COMPONENTS OF SENSORY TRANSDUCTION SYSTEM"/>
    <property type="match status" value="1"/>
</dbReference>
<dbReference type="GO" id="GO:1902201">
    <property type="term" value="P:negative regulation of bacterial-type flagellum-dependent cell motility"/>
    <property type="evidence" value="ECO:0007669"/>
    <property type="project" value="TreeGrafter"/>
</dbReference>
<dbReference type="SMART" id="SM00448">
    <property type="entry name" value="REC"/>
    <property type="match status" value="1"/>
</dbReference>
<accession>A0A8J7QCZ5</accession>
<name>A0A8J7QCZ5_9BACT</name>
<dbReference type="GO" id="GO:0043709">
    <property type="term" value="P:cell adhesion involved in single-species biofilm formation"/>
    <property type="evidence" value="ECO:0007669"/>
    <property type="project" value="TreeGrafter"/>
</dbReference>
<feature type="domain" description="GGDEF" evidence="5">
    <location>
        <begin position="167"/>
        <end position="304"/>
    </location>
</feature>
<dbReference type="AlphaFoldDB" id="A0A8J7QCZ5"/>
<dbReference type="InterPro" id="IPR050469">
    <property type="entry name" value="Diguanylate_Cyclase"/>
</dbReference>
<keyword evidence="7" id="KW-1185">Reference proteome</keyword>
<dbReference type="InterPro" id="IPR000160">
    <property type="entry name" value="GGDEF_dom"/>
</dbReference>
<dbReference type="CDD" id="cd01949">
    <property type="entry name" value="GGDEF"/>
    <property type="match status" value="1"/>
</dbReference>
<evidence type="ECO:0000259" key="5">
    <source>
        <dbReference type="PROSITE" id="PS50887"/>
    </source>
</evidence>
<dbReference type="FunFam" id="3.30.70.270:FF:000001">
    <property type="entry name" value="Diguanylate cyclase domain protein"/>
    <property type="match status" value="1"/>
</dbReference>
<dbReference type="PROSITE" id="PS50887">
    <property type="entry name" value="GGDEF"/>
    <property type="match status" value="1"/>
</dbReference>
<keyword evidence="3" id="KW-0597">Phosphoprotein</keyword>
<dbReference type="SMART" id="SM00267">
    <property type="entry name" value="GGDEF"/>
    <property type="match status" value="1"/>
</dbReference>
<evidence type="ECO:0000256" key="3">
    <source>
        <dbReference type="PROSITE-ProRule" id="PRU00169"/>
    </source>
</evidence>
<dbReference type="Gene3D" id="3.30.70.270">
    <property type="match status" value="1"/>
</dbReference>
<proteinExistence type="predicted"/>
<evidence type="ECO:0000259" key="4">
    <source>
        <dbReference type="PROSITE" id="PS50110"/>
    </source>
</evidence>
<evidence type="ECO:0000313" key="7">
    <source>
        <dbReference type="Proteomes" id="UP000664417"/>
    </source>
</evidence>
<evidence type="ECO:0000256" key="1">
    <source>
        <dbReference type="ARBA" id="ARBA00012528"/>
    </source>
</evidence>
<dbReference type="Gene3D" id="3.40.50.2300">
    <property type="match status" value="1"/>
</dbReference>
<comment type="catalytic activity">
    <reaction evidence="2">
        <text>2 GTP = 3',3'-c-di-GMP + 2 diphosphate</text>
        <dbReference type="Rhea" id="RHEA:24898"/>
        <dbReference type="ChEBI" id="CHEBI:33019"/>
        <dbReference type="ChEBI" id="CHEBI:37565"/>
        <dbReference type="ChEBI" id="CHEBI:58805"/>
        <dbReference type="EC" id="2.7.7.65"/>
    </reaction>
</comment>
<comment type="caution">
    <text evidence="6">The sequence shown here is derived from an EMBL/GenBank/DDBJ whole genome shotgun (WGS) entry which is preliminary data.</text>
</comment>
<dbReference type="GO" id="GO:0005886">
    <property type="term" value="C:plasma membrane"/>
    <property type="evidence" value="ECO:0007669"/>
    <property type="project" value="TreeGrafter"/>
</dbReference>
<evidence type="ECO:0000256" key="2">
    <source>
        <dbReference type="ARBA" id="ARBA00034247"/>
    </source>
</evidence>
<reference evidence="6" key="1">
    <citation type="submission" date="2021-03" db="EMBL/GenBank/DDBJ databases">
        <authorList>
            <person name="Wang G."/>
        </authorList>
    </citation>
    <scope>NUCLEOTIDE SEQUENCE</scope>
    <source>
        <strain evidence="6">KCTC 12899</strain>
    </source>
</reference>
<dbReference type="PROSITE" id="PS50110">
    <property type="entry name" value="RESPONSE_REGULATORY"/>
    <property type="match status" value="1"/>
</dbReference>
<dbReference type="InterPro" id="IPR029787">
    <property type="entry name" value="Nucleotide_cyclase"/>
</dbReference>
<dbReference type="Pfam" id="PF00990">
    <property type="entry name" value="GGDEF"/>
    <property type="match status" value="1"/>
</dbReference>
<protein>
    <recommendedName>
        <fullName evidence="1">diguanylate cyclase</fullName>
        <ecNumber evidence="1">2.7.7.65</ecNumber>
    </recommendedName>
</protein>